<evidence type="ECO:0000256" key="3">
    <source>
        <dbReference type="ARBA" id="ARBA00022448"/>
    </source>
</evidence>
<dbReference type="InterPro" id="IPR008883">
    <property type="entry name" value="UEV_N"/>
</dbReference>
<evidence type="ECO:0000256" key="4">
    <source>
        <dbReference type="ARBA" id="ARBA00022753"/>
    </source>
</evidence>
<sequence length="561" mass="61736">MTAVPEKVLNWLYSVLTSEYHDVNRTFSDVSQTLAEYPSLSPRTEVYTYENGASALLLRLSGNLPVGFRGTIYKFPILLWVPHGYPHESPIIYVSPSEGLAVRPGQHVSVEGRVYHPYLAQWTQFRDRISLASFLRVLQDVFSKEPPVRSVQQERYEPPQTQHGSQASSYPQTPAEPANVSRESPRAPPPPPKPYEQQTNGSRPLGEGQQRQSGEPTLPPLPPKQPSRTNEQHSGRPLEYISRGQQEASYNGYHYEHHEPPSSAGAPPPPPKPFQQQQHQTPTPSLSESARFSRYEQPAPLPPQAQSVGGQRPPQGPPPGAPPPQQYPNYPPSQTPQYPPPQQRGLYQTQQQVPAPQPPKPAQPAPDLLTSTLDLPLPSSQPDPTLLSAPPIPPNPEKDALLHALSQTLHSHLTHTLAQNHAAIPPLQAQQSALRAAYATLAAELHQLQDLDAALARNERILAEGMRDADRVMREARERPVPGVDEVLVAPTVVGNQLWGLCAEEVGIAEAMYALGRGLDAGRVGAEAFVKQTRALARERFLKKALIKKIARGMGLDMNNS</sequence>
<feature type="compositionally biased region" description="Low complexity" evidence="8">
    <location>
        <begin position="274"/>
        <end position="284"/>
    </location>
</feature>
<reference evidence="11" key="1">
    <citation type="journal article" date="2020" name="Stud. Mycol.">
        <title>101 Dothideomycetes genomes: a test case for predicting lifestyles and emergence of pathogens.</title>
        <authorList>
            <person name="Haridas S."/>
            <person name="Albert R."/>
            <person name="Binder M."/>
            <person name="Bloem J."/>
            <person name="Labutti K."/>
            <person name="Salamov A."/>
            <person name="Andreopoulos B."/>
            <person name="Baker S."/>
            <person name="Barry K."/>
            <person name="Bills G."/>
            <person name="Bluhm B."/>
            <person name="Cannon C."/>
            <person name="Castanera R."/>
            <person name="Culley D."/>
            <person name="Daum C."/>
            <person name="Ezra D."/>
            <person name="Gonzalez J."/>
            <person name="Henrissat B."/>
            <person name="Kuo A."/>
            <person name="Liang C."/>
            <person name="Lipzen A."/>
            <person name="Lutzoni F."/>
            <person name="Magnuson J."/>
            <person name="Mondo S."/>
            <person name="Nolan M."/>
            <person name="Ohm R."/>
            <person name="Pangilinan J."/>
            <person name="Park H.-J."/>
            <person name="Ramirez L."/>
            <person name="Alfaro M."/>
            <person name="Sun H."/>
            <person name="Tritt A."/>
            <person name="Yoshinaga Y."/>
            <person name="Zwiers L.-H."/>
            <person name="Turgeon B."/>
            <person name="Goodwin S."/>
            <person name="Spatafora J."/>
            <person name="Crous P."/>
            <person name="Grigoriev I."/>
        </authorList>
    </citation>
    <scope>NUCLEOTIDE SEQUENCE</scope>
    <source>
        <strain evidence="11">Tuck. ex Michener</strain>
    </source>
</reference>
<evidence type="ECO:0000256" key="7">
    <source>
        <dbReference type="PROSITE-ProRule" id="PRU00644"/>
    </source>
</evidence>
<comment type="similarity">
    <text evidence="2">Belongs to the ubiquitin-conjugating enzyme family. UEV subfamily.</text>
</comment>
<evidence type="ECO:0000256" key="5">
    <source>
        <dbReference type="ARBA" id="ARBA00022927"/>
    </source>
</evidence>
<evidence type="ECO:0000256" key="8">
    <source>
        <dbReference type="SAM" id="MobiDB-lite"/>
    </source>
</evidence>
<dbReference type="GO" id="GO:0006886">
    <property type="term" value="P:intracellular protein transport"/>
    <property type="evidence" value="ECO:0007669"/>
    <property type="project" value="UniProtKB-ARBA"/>
</dbReference>
<evidence type="ECO:0000259" key="9">
    <source>
        <dbReference type="PROSITE" id="PS51312"/>
    </source>
</evidence>
<feature type="compositionally biased region" description="Low complexity" evidence="8">
    <location>
        <begin position="365"/>
        <end position="388"/>
    </location>
</feature>
<accession>A0A6A6HMI6</accession>
<keyword evidence="12" id="KW-1185">Reference proteome</keyword>
<dbReference type="PROSITE" id="PS51312">
    <property type="entry name" value="SB"/>
    <property type="match status" value="1"/>
</dbReference>
<dbReference type="OrthoDB" id="306304at2759"/>
<gene>
    <name evidence="11" type="ORF">EV356DRAFT_515322</name>
</gene>
<dbReference type="GO" id="GO:0043162">
    <property type="term" value="P:ubiquitin-dependent protein catabolic process via the multivesicular body sorting pathway"/>
    <property type="evidence" value="ECO:0007669"/>
    <property type="project" value="UniProtKB-ARBA"/>
</dbReference>
<dbReference type="Pfam" id="PF05743">
    <property type="entry name" value="UEV"/>
    <property type="match status" value="1"/>
</dbReference>
<comment type="subcellular location">
    <subcellularLocation>
        <location evidence="1">Endosome</location>
    </subcellularLocation>
</comment>
<feature type="compositionally biased region" description="Pro residues" evidence="8">
    <location>
        <begin position="314"/>
        <end position="342"/>
    </location>
</feature>
<dbReference type="PROSITE" id="PS51322">
    <property type="entry name" value="UEV"/>
    <property type="match status" value="1"/>
</dbReference>
<dbReference type="SUPFAM" id="SSF140111">
    <property type="entry name" value="Endosomal sorting complex assembly domain"/>
    <property type="match status" value="1"/>
</dbReference>
<dbReference type="Pfam" id="PF09454">
    <property type="entry name" value="Vps23_core"/>
    <property type="match status" value="1"/>
</dbReference>
<keyword evidence="5 7" id="KW-0653">Protein transport</keyword>
<dbReference type="PANTHER" id="PTHR23306">
    <property type="entry name" value="TUMOR SUSCEPTIBILITY GENE 101 PROTEIN-RELATED"/>
    <property type="match status" value="1"/>
</dbReference>
<evidence type="ECO:0000256" key="6">
    <source>
        <dbReference type="ARBA" id="ARBA00023054"/>
    </source>
</evidence>
<dbReference type="AlphaFoldDB" id="A0A6A6HMI6"/>
<dbReference type="GO" id="GO:0000813">
    <property type="term" value="C:ESCRT I complex"/>
    <property type="evidence" value="ECO:0007669"/>
    <property type="project" value="TreeGrafter"/>
</dbReference>
<feature type="domain" description="UEV" evidence="10">
    <location>
        <begin position="7"/>
        <end position="152"/>
    </location>
</feature>
<name>A0A6A6HMI6_VIRVR</name>
<keyword evidence="3 7" id="KW-0813">Transport</keyword>
<protein>
    <submittedName>
        <fullName evidence="11">UEV-domain-containing protein</fullName>
    </submittedName>
</protein>
<dbReference type="GO" id="GO:0072666">
    <property type="term" value="P:establishment of protein localization to vacuole"/>
    <property type="evidence" value="ECO:0007669"/>
    <property type="project" value="UniProtKB-ARBA"/>
</dbReference>
<dbReference type="InterPro" id="IPR052070">
    <property type="entry name" value="ESCRT-I_UEV_domain"/>
</dbReference>
<feature type="domain" description="SB" evidence="9">
    <location>
        <begin position="492"/>
        <end position="560"/>
    </location>
</feature>
<dbReference type="CDD" id="cd11685">
    <property type="entry name" value="UEV_TSG101-like"/>
    <property type="match status" value="1"/>
</dbReference>
<evidence type="ECO:0000313" key="12">
    <source>
        <dbReference type="Proteomes" id="UP000800092"/>
    </source>
</evidence>
<dbReference type="Gene3D" id="6.10.140.820">
    <property type="match status" value="1"/>
</dbReference>
<dbReference type="InterPro" id="IPR017916">
    <property type="entry name" value="SB_dom"/>
</dbReference>
<dbReference type="EMBL" id="ML991773">
    <property type="protein sequence ID" value="KAF2239082.1"/>
    <property type="molecule type" value="Genomic_DNA"/>
</dbReference>
<feature type="compositionally biased region" description="Polar residues" evidence="8">
    <location>
        <begin position="159"/>
        <end position="172"/>
    </location>
</feature>
<dbReference type="PANTHER" id="PTHR23306:SF3">
    <property type="entry name" value="TUMOR SUPPRESSOR PROTEIN 101"/>
    <property type="match status" value="1"/>
</dbReference>
<feature type="region of interest" description="Disordered" evidence="8">
    <location>
        <begin position="146"/>
        <end position="397"/>
    </location>
</feature>
<evidence type="ECO:0000256" key="2">
    <source>
        <dbReference type="ARBA" id="ARBA00009594"/>
    </source>
</evidence>
<dbReference type="Gene3D" id="3.10.110.10">
    <property type="entry name" value="Ubiquitin Conjugating Enzyme"/>
    <property type="match status" value="1"/>
</dbReference>
<proteinExistence type="inferred from homology"/>
<organism evidence="11 12">
    <name type="scientific">Viridothelium virens</name>
    <name type="common">Speckled blister lichen</name>
    <name type="synonym">Trypethelium virens</name>
    <dbReference type="NCBI Taxonomy" id="1048519"/>
    <lineage>
        <taxon>Eukaryota</taxon>
        <taxon>Fungi</taxon>
        <taxon>Dikarya</taxon>
        <taxon>Ascomycota</taxon>
        <taxon>Pezizomycotina</taxon>
        <taxon>Dothideomycetes</taxon>
        <taxon>Dothideomycetes incertae sedis</taxon>
        <taxon>Trypetheliales</taxon>
        <taxon>Trypetheliaceae</taxon>
        <taxon>Viridothelium</taxon>
    </lineage>
</organism>
<keyword evidence="4" id="KW-0967">Endosome</keyword>
<keyword evidence="6" id="KW-0175">Coiled coil</keyword>
<dbReference type="InterPro" id="IPR016135">
    <property type="entry name" value="UBQ-conjugating_enzyme/RWD"/>
</dbReference>
<dbReference type="InterPro" id="IPR037202">
    <property type="entry name" value="ESCRT_assembly_dom"/>
</dbReference>
<feature type="compositionally biased region" description="Pro residues" evidence="8">
    <location>
        <begin position="355"/>
        <end position="364"/>
    </location>
</feature>
<dbReference type="Proteomes" id="UP000800092">
    <property type="component" value="Unassembled WGS sequence"/>
</dbReference>
<evidence type="ECO:0000259" key="10">
    <source>
        <dbReference type="PROSITE" id="PS51322"/>
    </source>
</evidence>
<feature type="compositionally biased region" description="Basic and acidic residues" evidence="8">
    <location>
        <begin position="146"/>
        <end position="157"/>
    </location>
</feature>
<dbReference type="SUPFAM" id="SSF54495">
    <property type="entry name" value="UBC-like"/>
    <property type="match status" value="1"/>
</dbReference>
<evidence type="ECO:0000313" key="11">
    <source>
        <dbReference type="EMBL" id="KAF2239082.1"/>
    </source>
</evidence>
<evidence type="ECO:0000256" key="1">
    <source>
        <dbReference type="ARBA" id="ARBA00004177"/>
    </source>
</evidence>
<dbReference type="GO" id="GO:0043130">
    <property type="term" value="F:ubiquitin binding"/>
    <property type="evidence" value="ECO:0007669"/>
    <property type="project" value="TreeGrafter"/>
</dbReference>